<protein>
    <submittedName>
        <fullName evidence="2">Uncharacterized protein</fullName>
    </submittedName>
</protein>
<proteinExistence type="predicted"/>
<dbReference type="EMBL" id="PQXJ01000414">
    <property type="protein sequence ID" value="TGO49868.1"/>
    <property type="molecule type" value="Genomic_DNA"/>
</dbReference>
<evidence type="ECO:0000313" key="2">
    <source>
        <dbReference type="EMBL" id="TGO49868.1"/>
    </source>
</evidence>
<feature type="compositionally biased region" description="Pro residues" evidence="1">
    <location>
        <begin position="222"/>
        <end position="233"/>
    </location>
</feature>
<organism evidence="2 3">
    <name type="scientific">Botryotinia narcissicola</name>
    <dbReference type="NCBI Taxonomy" id="278944"/>
    <lineage>
        <taxon>Eukaryota</taxon>
        <taxon>Fungi</taxon>
        <taxon>Dikarya</taxon>
        <taxon>Ascomycota</taxon>
        <taxon>Pezizomycotina</taxon>
        <taxon>Leotiomycetes</taxon>
        <taxon>Helotiales</taxon>
        <taxon>Sclerotiniaceae</taxon>
        <taxon>Botryotinia</taxon>
    </lineage>
</organism>
<evidence type="ECO:0000313" key="3">
    <source>
        <dbReference type="Proteomes" id="UP000297452"/>
    </source>
</evidence>
<feature type="compositionally biased region" description="Polar residues" evidence="1">
    <location>
        <begin position="288"/>
        <end position="324"/>
    </location>
</feature>
<gene>
    <name evidence="2" type="ORF">BOTNAR_0414g00070</name>
</gene>
<feature type="compositionally biased region" description="Basic and acidic residues" evidence="1">
    <location>
        <begin position="81"/>
        <end position="92"/>
    </location>
</feature>
<feature type="compositionally biased region" description="Polar residues" evidence="1">
    <location>
        <begin position="189"/>
        <end position="199"/>
    </location>
</feature>
<comment type="caution">
    <text evidence="2">The sequence shown here is derived from an EMBL/GenBank/DDBJ whole genome shotgun (WGS) entry which is preliminary data.</text>
</comment>
<feature type="compositionally biased region" description="Polar residues" evidence="1">
    <location>
        <begin position="235"/>
        <end position="254"/>
    </location>
</feature>
<feature type="compositionally biased region" description="Polar residues" evidence="1">
    <location>
        <begin position="209"/>
        <end position="221"/>
    </location>
</feature>
<accession>A0A4Z1HLF0</accession>
<keyword evidence="3" id="KW-1185">Reference proteome</keyword>
<sequence>MSQSQASDSSYGSRRSHTSSLPEYFLEVRWSRSQGRFMEVTRDANGYKPSGRCLGGQSLMIIKPLEVVKKSYISDSQKQLVPRDYEFDETSRIKSSTAPSNAGTVLPRDSISSVGIQPNHHHHRPHSTAFDASTVKLPPGPSSQVDKHYRPSASGSNAGSSKVKTKGRGSLYDEDMQKPLRNPKVFEHLSSQSGHGTSQAPPPPPPPSHVSSRQNGYGTSQAPPPPPPPPPPHVSSRQNGYGTSQAPSGYGTSQAPPPPPSHVSSRHSDYPVAPLPQPPRPQPRRRQTSIMISQHQRISSSTHGTDGSDYYANSQSFFHQSSRR</sequence>
<dbReference type="Proteomes" id="UP000297452">
    <property type="component" value="Unassembled WGS sequence"/>
</dbReference>
<reference evidence="2 3" key="1">
    <citation type="submission" date="2017-12" db="EMBL/GenBank/DDBJ databases">
        <title>Comparative genomics of Botrytis spp.</title>
        <authorList>
            <person name="Valero-Jimenez C.A."/>
            <person name="Tapia P."/>
            <person name="Veloso J."/>
            <person name="Silva-Moreno E."/>
            <person name="Staats M."/>
            <person name="Valdes J.H."/>
            <person name="Van Kan J.A.L."/>
        </authorList>
    </citation>
    <scope>NUCLEOTIDE SEQUENCE [LARGE SCALE GENOMIC DNA]</scope>
    <source>
        <strain evidence="2 3">MUCL2120</strain>
    </source>
</reference>
<feature type="region of interest" description="Disordered" evidence="1">
    <location>
        <begin position="75"/>
        <end position="324"/>
    </location>
</feature>
<name>A0A4Z1HLF0_9HELO</name>
<feature type="compositionally biased region" description="Polar residues" evidence="1">
    <location>
        <begin position="93"/>
        <end position="103"/>
    </location>
</feature>
<feature type="compositionally biased region" description="Polar residues" evidence="1">
    <location>
        <begin position="153"/>
        <end position="162"/>
    </location>
</feature>
<dbReference type="AlphaFoldDB" id="A0A4Z1HLF0"/>
<evidence type="ECO:0000256" key="1">
    <source>
        <dbReference type="SAM" id="MobiDB-lite"/>
    </source>
</evidence>